<keyword evidence="1 3" id="KW-0863">Zinc-finger</keyword>
<sequence>MLQNTLSDLFKQFEQVIGCYQEFWDVMSDIDKTTWVLEPDNPTYSAIHRRIAIGMYMCTNCSIQITVDPKHPRMLPECRFLGADHAVDPLKKNMNSNLHLWILENSLLDNLQLLLGVTFPSQDNSKKEEFSGECGICYSYRLESEIPDEACNDTRCGQPFHRSCLFEWLRALPSSRQSFNIIFGECPYCSKRHKT</sequence>
<evidence type="ECO:0000259" key="4">
    <source>
        <dbReference type="PROSITE" id="PS50089"/>
    </source>
</evidence>
<evidence type="ECO:0000256" key="2">
    <source>
        <dbReference type="ARBA" id="ARBA00022833"/>
    </source>
</evidence>
<dbReference type="InterPro" id="IPR026850">
    <property type="entry name" value="FANCL_C"/>
</dbReference>
<dbReference type="PANTHER" id="PTHR13206:SF0">
    <property type="entry name" value="E3 UBIQUITIN-PROTEIN LIGASE FANCL"/>
    <property type="match status" value="1"/>
</dbReference>
<dbReference type="Gene3D" id="3.30.40.10">
    <property type="entry name" value="Zinc/RING finger domain, C3HC4 (zinc finger)"/>
    <property type="match status" value="1"/>
</dbReference>
<evidence type="ECO:0000313" key="5">
    <source>
        <dbReference type="EMBL" id="KAJ8309595.1"/>
    </source>
</evidence>
<evidence type="ECO:0000256" key="1">
    <source>
        <dbReference type="ARBA" id="ARBA00022771"/>
    </source>
</evidence>
<dbReference type="InterPro" id="IPR044037">
    <property type="entry name" value="FANCL_d3"/>
</dbReference>
<dbReference type="InterPro" id="IPR043003">
    <property type="entry name" value="FANCL_d3_sf"/>
</dbReference>
<dbReference type="Pfam" id="PF11793">
    <property type="entry name" value="FANCL_C"/>
    <property type="match status" value="1"/>
</dbReference>
<organism evidence="5 6">
    <name type="scientific">Tegillarca granosa</name>
    <name type="common">Malaysian cockle</name>
    <name type="synonym">Anadara granosa</name>
    <dbReference type="NCBI Taxonomy" id="220873"/>
    <lineage>
        <taxon>Eukaryota</taxon>
        <taxon>Metazoa</taxon>
        <taxon>Spiralia</taxon>
        <taxon>Lophotrochozoa</taxon>
        <taxon>Mollusca</taxon>
        <taxon>Bivalvia</taxon>
        <taxon>Autobranchia</taxon>
        <taxon>Pteriomorphia</taxon>
        <taxon>Arcoida</taxon>
        <taxon>Arcoidea</taxon>
        <taxon>Arcidae</taxon>
        <taxon>Tegillarca</taxon>
    </lineage>
</organism>
<keyword evidence="2" id="KW-0862">Zinc</keyword>
<dbReference type="PROSITE" id="PS50089">
    <property type="entry name" value="ZF_RING_2"/>
    <property type="match status" value="1"/>
</dbReference>
<dbReference type="Pfam" id="PF18891">
    <property type="entry name" value="FANCL_d3"/>
    <property type="match status" value="1"/>
</dbReference>
<evidence type="ECO:0000313" key="6">
    <source>
        <dbReference type="Proteomes" id="UP001217089"/>
    </source>
</evidence>
<dbReference type="PANTHER" id="PTHR13206">
    <property type="entry name" value="UBIQUITIN LIGASE PROTEIN PHF9 FANCONI ANEMIA GROUP L PROTEIN"/>
    <property type="match status" value="1"/>
</dbReference>
<reference evidence="5 6" key="1">
    <citation type="submission" date="2022-12" db="EMBL/GenBank/DDBJ databases">
        <title>Chromosome-level genome of Tegillarca granosa.</title>
        <authorList>
            <person name="Kim J."/>
        </authorList>
    </citation>
    <scope>NUCLEOTIDE SEQUENCE [LARGE SCALE GENOMIC DNA]</scope>
    <source>
        <strain evidence="5">Teg-2019</strain>
        <tissue evidence="5">Adductor muscle</tissue>
    </source>
</reference>
<dbReference type="EMBL" id="JARBDR010000657">
    <property type="protein sequence ID" value="KAJ8309595.1"/>
    <property type="molecule type" value="Genomic_DNA"/>
</dbReference>
<evidence type="ECO:0000256" key="3">
    <source>
        <dbReference type="PROSITE-ProRule" id="PRU00175"/>
    </source>
</evidence>
<feature type="domain" description="RING-type" evidence="4">
    <location>
        <begin position="134"/>
        <end position="190"/>
    </location>
</feature>
<dbReference type="SMART" id="SM01197">
    <property type="entry name" value="FANCL_C"/>
    <property type="match status" value="1"/>
</dbReference>
<dbReference type="InterPro" id="IPR026848">
    <property type="entry name" value="Fancl"/>
</dbReference>
<keyword evidence="6" id="KW-1185">Reference proteome</keyword>
<dbReference type="CDD" id="cd23832">
    <property type="entry name" value="DRWD-C_FANCL"/>
    <property type="match status" value="1"/>
</dbReference>
<protein>
    <recommendedName>
        <fullName evidence="4">RING-type domain-containing protein</fullName>
    </recommendedName>
</protein>
<proteinExistence type="predicted"/>
<gene>
    <name evidence="5" type="ORF">KUTeg_014469</name>
</gene>
<dbReference type="SUPFAM" id="SSF57850">
    <property type="entry name" value="RING/U-box"/>
    <property type="match status" value="1"/>
</dbReference>
<dbReference type="InterPro" id="IPR001841">
    <property type="entry name" value="Znf_RING"/>
</dbReference>
<name>A0ABQ9F0E2_TEGGR</name>
<dbReference type="Proteomes" id="UP001217089">
    <property type="component" value="Unassembled WGS sequence"/>
</dbReference>
<dbReference type="Gene3D" id="3.10.110.20">
    <property type="entry name" value="RWD domain-like"/>
    <property type="match status" value="1"/>
</dbReference>
<keyword evidence="1 3" id="KW-0479">Metal-binding</keyword>
<dbReference type="InterPro" id="IPR013083">
    <property type="entry name" value="Znf_RING/FYVE/PHD"/>
</dbReference>
<accession>A0ABQ9F0E2</accession>
<comment type="caution">
    <text evidence="5">The sequence shown here is derived from an EMBL/GenBank/DDBJ whole genome shotgun (WGS) entry which is preliminary data.</text>
</comment>
<dbReference type="CDD" id="cd16490">
    <property type="entry name" value="RING-CH-C4HC3_FANCL"/>
    <property type="match status" value="1"/>
</dbReference>